<evidence type="ECO:0000256" key="3">
    <source>
        <dbReference type="SAM" id="MobiDB-lite"/>
    </source>
</evidence>
<sequence>MALHFSGNQYEQAFDPKRLQNWEVAKRHRQRPKSLDGFTQIIATDRGHLFPGVRRSGESPWGTFVGTWDMPLKIPGNKMTNPTARSTYAQEKLHKLKGEGDLVIKGTLKAPPKIPTPPGPLRHEDIVVSGKEKVPDDKPTHLEDSAENDIARSGAKGPTPPAIMTRTTPVRVTPPAPKDIPPEPKLATPVMAKIPTPVAREMLRSPKMKTPERKTPVKTPDWDAQQPKTGARPDTPPNKVNEPLVA</sequence>
<proteinExistence type="inferred from homology"/>
<dbReference type="InParanoid" id="A0A1S3HR34"/>
<dbReference type="PANTHER" id="PTHR34639:SF1">
    <property type="entry name" value="PROTEIN FLATTOP"/>
    <property type="match status" value="1"/>
</dbReference>
<comment type="similarity">
    <text evidence="1">Belongs to the Flattop family.</text>
</comment>
<keyword evidence="4" id="KW-1185">Reference proteome</keyword>
<reference evidence="5" key="1">
    <citation type="submission" date="2025-08" db="UniProtKB">
        <authorList>
            <consortium name="RefSeq"/>
        </authorList>
    </citation>
    <scope>IDENTIFICATION</scope>
    <source>
        <tissue evidence="5">Gonads</tissue>
    </source>
</reference>
<gene>
    <name evidence="5" type="primary">LOC106177350</name>
</gene>
<dbReference type="RefSeq" id="XP_013415546.1">
    <property type="nucleotide sequence ID" value="XM_013560092.2"/>
</dbReference>
<accession>A0A1S3HR34</accession>
<evidence type="ECO:0000313" key="4">
    <source>
        <dbReference type="Proteomes" id="UP000085678"/>
    </source>
</evidence>
<dbReference type="CDD" id="cd23705">
    <property type="entry name" value="Flattop"/>
    <property type="match status" value="1"/>
</dbReference>
<feature type="compositionally biased region" description="Basic and acidic residues" evidence="3">
    <location>
        <begin position="201"/>
        <end position="215"/>
    </location>
</feature>
<evidence type="ECO:0000256" key="1">
    <source>
        <dbReference type="ARBA" id="ARBA00009887"/>
    </source>
</evidence>
<organism evidence="4 5">
    <name type="scientific">Lingula anatina</name>
    <name type="common">Brachiopod</name>
    <name type="synonym">Lingula unguis</name>
    <dbReference type="NCBI Taxonomy" id="7574"/>
    <lineage>
        <taxon>Eukaryota</taxon>
        <taxon>Metazoa</taxon>
        <taxon>Spiralia</taxon>
        <taxon>Lophotrochozoa</taxon>
        <taxon>Brachiopoda</taxon>
        <taxon>Linguliformea</taxon>
        <taxon>Lingulata</taxon>
        <taxon>Lingulida</taxon>
        <taxon>Linguloidea</taxon>
        <taxon>Lingulidae</taxon>
        <taxon>Lingula</taxon>
    </lineage>
</organism>
<protein>
    <recommendedName>
        <fullName evidence="2">Cilia- and flagella-associated protein 126</fullName>
    </recommendedName>
</protein>
<dbReference type="OrthoDB" id="521617at2759"/>
<dbReference type="AlphaFoldDB" id="A0A1S3HR34"/>
<evidence type="ECO:0000313" key="5">
    <source>
        <dbReference type="RefSeq" id="XP_013415546.1"/>
    </source>
</evidence>
<name>A0A1S3HR34_LINAN</name>
<dbReference type="GO" id="GO:0036064">
    <property type="term" value="C:ciliary basal body"/>
    <property type="evidence" value="ECO:0007669"/>
    <property type="project" value="TreeGrafter"/>
</dbReference>
<dbReference type="Pfam" id="PF22611">
    <property type="entry name" value="CFAP126"/>
    <property type="match status" value="1"/>
</dbReference>
<feature type="region of interest" description="Disordered" evidence="3">
    <location>
        <begin position="132"/>
        <end position="246"/>
    </location>
</feature>
<dbReference type="Proteomes" id="UP000085678">
    <property type="component" value="Unplaced"/>
</dbReference>
<dbReference type="KEGG" id="lak:106177350"/>
<dbReference type="GO" id="GO:0044782">
    <property type="term" value="P:cilium organization"/>
    <property type="evidence" value="ECO:0007669"/>
    <property type="project" value="TreeGrafter"/>
</dbReference>
<evidence type="ECO:0000256" key="2">
    <source>
        <dbReference type="ARBA" id="ARBA00033306"/>
    </source>
</evidence>
<dbReference type="GeneID" id="106177350"/>
<dbReference type="PANTHER" id="PTHR34639">
    <property type="entry name" value="PROTEIN FLATTOP"/>
    <property type="match status" value="1"/>
</dbReference>
<dbReference type="InterPro" id="IPR038797">
    <property type="entry name" value="Fltp"/>
</dbReference>
<feature type="compositionally biased region" description="Basic and acidic residues" evidence="3">
    <location>
        <begin position="132"/>
        <end position="144"/>
    </location>
</feature>
<dbReference type="STRING" id="7574.A0A1S3HR34"/>